<evidence type="ECO:0000259" key="2">
    <source>
        <dbReference type="Pfam" id="PF22936"/>
    </source>
</evidence>
<dbReference type="OrthoDB" id="4232400at2759"/>
<organism evidence="3 4">
    <name type="scientific">Aspergillus aculeatus (strain ATCC 16872 / CBS 172.66 / WB 5094)</name>
    <dbReference type="NCBI Taxonomy" id="690307"/>
    <lineage>
        <taxon>Eukaryota</taxon>
        <taxon>Fungi</taxon>
        <taxon>Dikarya</taxon>
        <taxon>Ascomycota</taxon>
        <taxon>Pezizomycotina</taxon>
        <taxon>Eurotiomycetes</taxon>
        <taxon>Eurotiomycetidae</taxon>
        <taxon>Eurotiales</taxon>
        <taxon>Aspergillaceae</taxon>
        <taxon>Aspergillus</taxon>
        <taxon>Aspergillus subgen. Circumdati</taxon>
    </lineage>
</organism>
<evidence type="ECO:0000313" key="4">
    <source>
        <dbReference type="Proteomes" id="UP000184546"/>
    </source>
</evidence>
<dbReference type="RefSeq" id="XP_020059086.1">
    <property type="nucleotide sequence ID" value="XM_020200693.1"/>
</dbReference>
<reference evidence="4" key="1">
    <citation type="journal article" date="2017" name="Genome Biol.">
        <title>Comparative genomics reveals high biological diversity and specific adaptations in the industrially and medically important fungal genus Aspergillus.</title>
        <authorList>
            <person name="de Vries R.P."/>
            <person name="Riley R."/>
            <person name="Wiebenga A."/>
            <person name="Aguilar-Osorio G."/>
            <person name="Amillis S."/>
            <person name="Uchima C.A."/>
            <person name="Anderluh G."/>
            <person name="Asadollahi M."/>
            <person name="Askin M."/>
            <person name="Barry K."/>
            <person name="Battaglia E."/>
            <person name="Bayram O."/>
            <person name="Benocci T."/>
            <person name="Braus-Stromeyer S.A."/>
            <person name="Caldana C."/>
            <person name="Canovas D."/>
            <person name="Cerqueira G.C."/>
            <person name="Chen F."/>
            <person name="Chen W."/>
            <person name="Choi C."/>
            <person name="Clum A."/>
            <person name="Dos Santos R.A."/>
            <person name="Damasio A.R."/>
            <person name="Diallinas G."/>
            <person name="Emri T."/>
            <person name="Fekete E."/>
            <person name="Flipphi M."/>
            <person name="Freyberg S."/>
            <person name="Gallo A."/>
            <person name="Gournas C."/>
            <person name="Habgood R."/>
            <person name="Hainaut M."/>
            <person name="Harispe M.L."/>
            <person name="Henrissat B."/>
            <person name="Hilden K.S."/>
            <person name="Hope R."/>
            <person name="Hossain A."/>
            <person name="Karabika E."/>
            <person name="Karaffa L."/>
            <person name="Karanyi Z."/>
            <person name="Krasevec N."/>
            <person name="Kuo A."/>
            <person name="Kusch H."/>
            <person name="LaButti K."/>
            <person name="Lagendijk E.L."/>
            <person name="Lapidus A."/>
            <person name="Levasseur A."/>
            <person name="Lindquist E."/>
            <person name="Lipzen A."/>
            <person name="Logrieco A.F."/>
            <person name="MacCabe A."/>
            <person name="Maekelae M.R."/>
            <person name="Malavazi I."/>
            <person name="Melin P."/>
            <person name="Meyer V."/>
            <person name="Mielnichuk N."/>
            <person name="Miskei M."/>
            <person name="Molnar A.P."/>
            <person name="Mule G."/>
            <person name="Ngan C.Y."/>
            <person name="Orejas M."/>
            <person name="Orosz E."/>
            <person name="Ouedraogo J.P."/>
            <person name="Overkamp K.M."/>
            <person name="Park H.-S."/>
            <person name="Perrone G."/>
            <person name="Piumi F."/>
            <person name="Punt P.J."/>
            <person name="Ram A.F."/>
            <person name="Ramon A."/>
            <person name="Rauscher S."/>
            <person name="Record E."/>
            <person name="Riano-Pachon D.M."/>
            <person name="Robert V."/>
            <person name="Roehrig J."/>
            <person name="Ruller R."/>
            <person name="Salamov A."/>
            <person name="Salih N.S."/>
            <person name="Samson R.A."/>
            <person name="Sandor E."/>
            <person name="Sanguinetti M."/>
            <person name="Schuetze T."/>
            <person name="Sepcic K."/>
            <person name="Shelest E."/>
            <person name="Sherlock G."/>
            <person name="Sophianopoulou V."/>
            <person name="Squina F.M."/>
            <person name="Sun H."/>
            <person name="Susca A."/>
            <person name="Todd R.B."/>
            <person name="Tsang A."/>
            <person name="Unkles S.E."/>
            <person name="van de Wiele N."/>
            <person name="van Rossen-Uffink D."/>
            <person name="Oliveira J.V."/>
            <person name="Vesth T.C."/>
            <person name="Visser J."/>
            <person name="Yu J.-H."/>
            <person name="Zhou M."/>
            <person name="Andersen M.R."/>
            <person name="Archer D.B."/>
            <person name="Baker S.E."/>
            <person name="Benoit I."/>
            <person name="Brakhage A.A."/>
            <person name="Braus G.H."/>
            <person name="Fischer R."/>
            <person name="Frisvad J.C."/>
            <person name="Goldman G.H."/>
            <person name="Houbraken J."/>
            <person name="Oakley B."/>
            <person name="Pocsi I."/>
            <person name="Scazzocchio C."/>
            <person name="Seiboth B."/>
            <person name="vanKuyk P.A."/>
            <person name="Wortman J."/>
            <person name="Dyer P.S."/>
            <person name="Grigoriev I.V."/>
        </authorList>
    </citation>
    <scope>NUCLEOTIDE SEQUENCE [LARGE SCALE GENOMIC DNA]</scope>
    <source>
        <strain evidence="4">ATCC 16872 / CBS 172.66 / WB 5094</strain>
    </source>
</reference>
<sequence length="279" mass="30616">MPPQLQSPSRPTNIHTPSQPPKTTSTLPNKIQKPSRRARKHQPDSTRCWDWLLLPASSNTHFAKNRASFETYRRAPCKIANQRVLGVGTVQLRVRRAPNDPRTTTLVLRDVLHMPHARCNGISVAKFTGDFCDDCGVGGGDNGGWRRGSGTGRRGRGSVGGQSESEEGEWVGESEVPLPVVVGVEGEGEAEHLQVRRASTTSTISSCGGGEEDRGEGLWFAEGRPERGCSRVVLAGENHHHHQSLDVGELANEQMLKGLVVSKEELELLNERVRNRSWV</sequence>
<dbReference type="AlphaFoldDB" id="A0A1L9X2P2"/>
<protein>
    <recommendedName>
        <fullName evidence="2">Retrovirus-related Pol polyprotein from transposon TNT 1-94-like beta-barrel domain-containing protein</fullName>
    </recommendedName>
</protein>
<name>A0A1L9X2P2_ASPA1</name>
<accession>A0A1L9X2P2</accession>
<dbReference type="EMBL" id="KV878972">
    <property type="protein sequence ID" value="OJK02747.1"/>
    <property type="molecule type" value="Genomic_DNA"/>
</dbReference>
<dbReference type="OMA" id="PNARCNG"/>
<evidence type="ECO:0000313" key="3">
    <source>
        <dbReference type="EMBL" id="OJK02747.1"/>
    </source>
</evidence>
<dbReference type="InterPro" id="IPR054722">
    <property type="entry name" value="PolX-like_BBD"/>
</dbReference>
<gene>
    <name evidence="3" type="ORF">ASPACDRAFT_40061</name>
</gene>
<dbReference type="VEuPathDB" id="FungiDB:ASPACDRAFT_40061"/>
<feature type="compositionally biased region" description="Polar residues" evidence="1">
    <location>
        <begin position="1"/>
        <end position="29"/>
    </location>
</feature>
<feature type="domain" description="Retrovirus-related Pol polyprotein from transposon TNT 1-94-like beta-barrel" evidence="2">
    <location>
        <begin position="59"/>
        <end position="128"/>
    </location>
</feature>
<feature type="compositionally biased region" description="Gly residues" evidence="1">
    <location>
        <begin position="142"/>
        <end position="160"/>
    </location>
</feature>
<dbReference type="Pfam" id="PF22936">
    <property type="entry name" value="Pol_BBD"/>
    <property type="match status" value="1"/>
</dbReference>
<dbReference type="PANTHER" id="PTHR40628:SF1">
    <property type="entry name" value="CHROMO DOMAIN-CONTAINING PROTEIN"/>
    <property type="match status" value="1"/>
</dbReference>
<dbReference type="GeneID" id="30974507"/>
<dbReference type="PANTHER" id="PTHR40628">
    <property type="entry name" value="CHROMO DOMAIN-CONTAINING PROTEIN"/>
    <property type="match status" value="1"/>
</dbReference>
<dbReference type="STRING" id="690307.A0A1L9X2P2"/>
<dbReference type="Proteomes" id="UP000184546">
    <property type="component" value="Unassembled WGS sequence"/>
</dbReference>
<proteinExistence type="predicted"/>
<feature type="region of interest" description="Disordered" evidence="1">
    <location>
        <begin position="142"/>
        <end position="172"/>
    </location>
</feature>
<keyword evidence="4" id="KW-1185">Reference proteome</keyword>
<evidence type="ECO:0000256" key="1">
    <source>
        <dbReference type="SAM" id="MobiDB-lite"/>
    </source>
</evidence>
<feature type="region of interest" description="Disordered" evidence="1">
    <location>
        <begin position="1"/>
        <end position="43"/>
    </location>
</feature>